<evidence type="ECO:0000256" key="3">
    <source>
        <dbReference type="ARBA" id="ARBA00022989"/>
    </source>
</evidence>
<feature type="domain" description="CHASE" evidence="6">
    <location>
        <begin position="77"/>
        <end position="226"/>
    </location>
</feature>
<comment type="subcellular location">
    <subcellularLocation>
        <location evidence="1">Membrane</location>
    </subcellularLocation>
</comment>
<dbReference type="Gene3D" id="3.30.450.350">
    <property type="entry name" value="CHASE domain"/>
    <property type="match status" value="1"/>
</dbReference>
<keyword evidence="3 5" id="KW-1133">Transmembrane helix</keyword>
<dbReference type="PROSITE" id="PS50839">
    <property type="entry name" value="CHASE"/>
    <property type="match status" value="1"/>
</dbReference>
<keyword evidence="8" id="KW-1185">Reference proteome</keyword>
<keyword evidence="4 5" id="KW-0472">Membrane</keyword>
<gene>
    <name evidence="7" type="ORF">L2689_13760</name>
</gene>
<dbReference type="Proteomes" id="UP001203212">
    <property type="component" value="Unassembled WGS sequence"/>
</dbReference>
<protein>
    <submittedName>
        <fullName evidence="7">CHASE domain-containing protein</fullName>
    </submittedName>
</protein>
<dbReference type="RefSeq" id="WP_229778320.1">
    <property type="nucleotide sequence ID" value="NZ_BMOT01000008.1"/>
</dbReference>
<reference evidence="7 8" key="1">
    <citation type="submission" date="2022-01" db="EMBL/GenBank/DDBJ databases">
        <title>Whole genome-based taxonomy of the Shewanellaceae.</title>
        <authorList>
            <person name="Martin-Rodriguez A.J."/>
        </authorList>
    </citation>
    <scope>NUCLEOTIDE SEQUENCE [LARGE SCALE GENOMIC DNA]</scope>
    <source>
        <strain evidence="7 8">JCM 17801</strain>
    </source>
</reference>
<evidence type="ECO:0000256" key="4">
    <source>
        <dbReference type="ARBA" id="ARBA00023136"/>
    </source>
</evidence>
<dbReference type="SMART" id="SM01079">
    <property type="entry name" value="CHASE"/>
    <property type="match status" value="1"/>
</dbReference>
<evidence type="ECO:0000313" key="8">
    <source>
        <dbReference type="Proteomes" id="UP001203212"/>
    </source>
</evidence>
<sequence>MDLSLGLQKAAKLGTVVLVIGLAMSAALAWWVNESNQLAINKALQETSEQISRNVLERITLYQYGLRGARGMIVTAGEDNVSREGFVHYSLTREVDKEFPGARGFGFIRRVLPEQEAAFVTKAQQDGWPVFAIRQLAPHDDERYVIQYIEPVERNYSAVGLDIGSEKQRRDAADAAMLSGEVRLSGPITLVQATGKPLQSFLILMPIYRSGATPANNNERKAQAFGWSYAPLVTNEILTGLDLSQKTTKLQLSDITQADNVIQFYETDADNTHIHANYQFILNEEIFGRKWQFKITAYPEFITQLHLSRPSLIFLILHY</sequence>
<evidence type="ECO:0000256" key="5">
    <source>
        <dbReference type="SAM" id="Phobius"/>
    </source>
</evidence>
<evidence type="ECO:0000313" key="7">
    <source>
        <dbReference type="EMBL" id="MCL1118302.1"/>
    </source>
</evidence>
<evidence type="ECO:0000256" key="1">
    <source>
        <dbReference type="ARBA" id="ARBA00004370"/>
    </source>
</evidence>
<dbReference type="InterPro" id="IPR006189">
    <property type="entry name" value="CHASE_dom"/>
</dbReference>
<comment type="caution">
    <text evidence="7">The sequence shown here is derived from an EMBL/GenBank/DDBJ whole genome shotgun (WGS) entry which is preliminary data.</text>
</comment>
<evidence type="ECO:0000259" key="6">
    <source>
        <dbReference type="PROSITE" id="PS50839"/>
    </source>
</evidence>
<proteinExistence type="predicted"/>
<dbReference type="Pfam" id="PF03924">
    <property type="entry name" value="CHASE"/>
    <property type="match status" value="1"/>
</dbReference>
<accession>A0ABT0L3K9</accession>
<name>A0ABT0L3K9_9GAMM</name>
<organism evidence="7 8">
    <name type="scientific">Shewanella aestuarii</name>
    <dbReference type="NCBI Taxonomy" id="1028752"/>
    <lineage>
        <taxon>Bacteria</taxon>
        <taxon>Pseudomonadati</taxon>
        <taxon>Pseudomonadota</taxon>
        <taxon>Gammaproteobacteria</taxon>
        <taxon>Alteromonadales</taxon>
        <taxon>Shewanellaceae</taxon>
        <taxon>Shewanella</taxon>
    </lineage>
</organism>
<keyword evidence="2 5" id="KW-0812">Transmembrane</keyword>
<feature type="transmembrane region" description="Helical" evidence="5">
    <location>
        <begin position="12"/>
        <end position="32"/>
    </location>
</feature>
<dbReference type="EMBL" id="JAKILK010000008">
    <property type="protein sequence ID" value="MCL1118302.1"/>
    <property type="molecule type" value="Genomic_DNA"/>
</dbReference>
<dbReference type="InterPro" id="IPR042240">
    <property type="entry name" value="CHASE_sf"/>
</dbReference>
<evidence type="ECO:0000256" key="2">
    <source>
        <dbReference type="ARBA" id="ARBA00022692"/>
    </source>
</evidence>